<gene>
    <name evidence="1" type="ORF">SAMN05444364_11275</name>
</gene>
<keyword evidence="2" id="KW-1185">Reference proteome</keyword>
<sequence length="67" mass="8146">MNTHLKHSNSLIILLKHNHLRFPKTYWYIHNNRMDFNAPILSIQRTKYFPKNIFAVTTVIQDHHITY</sequence>
<proteinExistence type="predicted"/>
<accession>A0AAX2F3Q2</accession>
<protein>
    <submittedName>
        <fullName evidence="1">Uncharacterized protein</fullName>
    </submittedName>
</protein>
<name>A0AAX2F3Q2_9BACT</name>
<evidence type="ECO:0000313" key="1">
    <source>
        <dbReference type="EMBL" id="SHF83849.1"/>
    </source>
</evidence>
<comment type="caution">
    <text evidence="1">The sequence shown here is derived from an EMBL/GenBank/DDBJ whole genome shotgun (WGS) entry which is preliminary data.</text>
</comment>
<dbReference type="Proteomes" id="UP000184105">
    <property type="component" value="Unassembled WGS sequence"/>
</dbReference>
<evidence type="ECO:0000313" key="2">
    <source>
        <dbReference type="Proteomes" id="UP000184105"/>
    </source>
</evidence>
<dbReference type="EMBL" id="FQWA01000012">
    <property type="protein sequence ID" value="SHF83849.1"/>
    <property type="molecule type" value="Genomic_DNA"/>
</dbReference>
<dbReference type="AlphaFoldDB" id="A0AAX2F3Q2"/>
<organism evidence="1 2">
    <name type="scientific">Prevotella scopos JCM 17725</name>
    <dbReference type="NCBI Taxonomy" id="1236518"/>
    <lineage>
        <taxon>Bacteria</taxon>
        <taxon>Pseudomonadati</taxon>
        <taxon>Bacteroidota</taxon>
        <taxon>Bacteroidia</taxon>
        <taxon>Bacteroidales</taxon>
        <taxon>Prevotellaceae</taxon>
        <taxon>Prevotella</taxon>
    </lineage>
</organism>
<reference evidence="1 2" key="1">
    <citation type="submission" date="2016-11" db="EMBL/GenBank/DDBJ databases">
        <authorList>
            <person name="Varghese N."/>
            <person name="Submissions S."/>
        </authorList>
    </citation>
    <scope>NUCLEOTIDE SEQUENCE [LARGE SCALE GENOMIC DNA]</scope>
    <source>
        <strain evidence="1 2">DSM 22613</strain>
    </source>
</reference>